<protein>
    <recommendedName>
        <fullName evidence="1">Chemotaxis protein CheA P2 response regulator-binding domain-containing protein</fullName>
    </recommendedName>
</protein>
<gene>
    <name evidence="2" type="ORF">F9B85_02960</name>
</gene>
<feature type="domain" description="Chemotaxis protein CheA P2 response regulator-binding" evidence="1">
    <location>
        <begin position="28"/>
        <end position="109"/>
    </location>
</feature>
<dbReference type="Proteomes" id="UP000468766">
    <property type="component" value="Unassembled WGS sequence"/>
</dbReference>
<evidence type="ECO:0000313" key="3">
    <source>
        <dbReference type="Proteomes" id="UP000468766"/>
    </source>
</evidence>
<evidence type="ECO:0000259" key="1">
    <source>
        <dbReference type="Pfam" id="PF07194"/>
    </source>
</evidence>
<dbReference type="InterPro" id="IPR010808">
    <property type="entry name" value="CheA_P2-bd"/>
</dbReference>
<evidence type="ECO:0000313" key="2">
    <source>
        <dbReference type="EMBL" id="KAB2954649.1"/>
    </source>
</evidence>
<proteinExistence type="predicted"/>
<dbReference type="GO" id="GO:0000155">
    <property type="term" value="F:phosphorelay sensor kinase activity"/>
    <property type="evidence" value="ECO:0007669"/>
    <property type="project" value="InterPro"/>
</dbReference>
<name>A0A6I0EXW3_9FIRM</name>
<dbReference type="AlphaFoldDB" id="A0A6I0EXW3"/>
<dbReference type="RefSeq" id="WP_151618291.1">
    <property type="nucleotide sequence ID" value="NZ_WBXO01000001.1"/>
</dbReference>
<keyword evidence="3" id="KW-1185">Reference proteome</keyword>
<organism evidence="2 3">
    <name type="scientific">Heliorestis acidaminivorans</name>
    <dbReference type="NCBI Taxonomy" id="553427"/>
    <lineage>
        <taxon>Bacteria</taxon>
        <taxon>Bacillati</taxon>
        <taxon>Bacillota</taxon>
        <taxon>Clostridia</taxon>
        <taxon>Eubacteriales</taxon>
        <taxon>Heliobacteriaceae</taxon>
        <taxon>Heliorestis</taxon>
    </lineage>
</organism>
<comment type="caution">
    <text evidence="2">The sequence shown here is derived from an EMBL/GenBank/DDBJ whole genome shotgun (WGS) entry which is preliminary data.</text>
</comment>
<dbReference type="EMBL" id="WBXO01000001">
    <property type="protein sequence ID" value="KAB2954649.1"/>
    <property type="molecule type" value="Genomic_DNA"/>
</dbReference>
<dbReference type="Pfam" id="PF07194">
    <property type="entry name" value="P2"/>
    <property type="match status" value="1"/>
</dbReference>
<accession>A0A6I0EXW3</accession>
<reference evidence="2 3" key="1">
    <citation type="submission" date="2019-10" db="EMBL/GenBank/DDBJ databases">
        <title>Whole-genome sequence of the extremophile Heliorestis acidaminivorans DSM 24790.</title>
        <authorList>
            <person name="Kyndt J.A."/>
            <person name="Meyer T.E."/>
        </authorList>
    </citation>
    <scope>NUCLEOTIDE SEQUENCE [LARGE SCALE GENOMIC DNA]</scope>
    <source>
        <strain evidence="2 3">DSM 24790</strain>
    </source>
</reference>
<sequence>MLESTDNQHFETFDNCTLALSTTTANTFKVTLFFEESCQIVCVRSYYLLIQLKEMTDVVLHNPMPIIDDATTRQVIKEQGFKIYLKIDKSYDEMYRYFKNTPFICDFELLQLYKN</sequence>
<dbReference type="InterPro" id="IPR035891">
    <property type="entry name" value="CheY-binding_CheA"/>
</dbReference>
<dbReference type="SUPFAM" id="SSF55052">
    <property type="entry name" value="CheY-binding domain of CheA"/>
    <property type="match status" value="1"/>
</dbReference>